<dbReference type="InterPro" id="IPR036874">
    <property type="entry name" value="Carbonic_anhydrase_sf"/>
</dbReference>
<dbReference type="InterPro" id="IPR006311">
    <property type="entry name" value="TAT_signal"/>
</dbReference>
<evidence type="ECO:0000256" key="6">
    <source>
        <dbReference type="ARBA" id="ARBA00023239"/>
    </source>
</evidence>
<evidence type="ECO:0000313" key="10">
    <source>
        <dbReference type="Proteomes" id="UP001589798"/>
    </source>
</evidence>
<comment type="catalytic activity">
    <reaction evidence="7">
        <text>hydrogencarbonate + H(+) = CO2 + H2O</text>
        <dbReference type="Rhea" id="RHEA:10748"/>
        <dbReference type="ChEBI" id="CHEBI:15377"/>
        <dbReference type="ChEBI" id="CHEBI:15378"/>
        <dbReference type="ChEBI" id="CHEBI:16526"/>
        <dbReference type="ChEBI" id="CHEBI:17544"/>
        <dbReference type="EC" id="4.2.1.1"/>
    </reaction>
</comment>
<reference evidence="9 10" key="1">
    <citation type="submission" date="2024-09" db="EMBL/GenBank/DDBJ databases">
        <authorList>
            <person name="Sun Q."/>
            <person name="Mori K."/>
        </authorList>
    </citation>
    <scope>NUCLEOTIDE SEQUENCE [LARGE SCALE GENOMIC DNA]</scope>
    <source>
        <strain evidence="9 10">CCM 7706</strain>
    </source>
</reference>
<comment type="cofactor">
    <cofactor evidence="1">
        <name>Zn(2+)</name>
        <dbReference type="ChEBI" id="CHEBI:29105"/>
    </cofactor>
</comment>
<name>A0ABV6CZK6_9SPHN</name>
<evidence type="ECO:0000256" key="4">
    <source>
        <dbReference type="ARBA" id="ARBA00022723"/>
    </source>
</evidence>
<dbReference type="InterPro" id="IPR001765">
    <property type="entry name" value="Carbonic_anhydrase"/>
</dbReference>
<keyword evidence="6" id="KW-0456">Lyase</keyword>
<dbReference type="Proteomes" id="UP001589798">
    <property type="component" value="Unassembled WGS sequence"/>
</dbReference>
<keyword evidence="5" id="KW-0862">Zinc</keyword>
<keyword evidence="8" id="KW-0732">Signal</keyword>
<proteinExistence type="inferred from homology"/>
<gene>
    <name evidence="9" type="ORF">ACFFJC_16170</name>
</gene>
<dbReference type="Gene3D" id="3.40.1050.10">
    <property type="entry name" value="Carbonic anhydrase"/>
    <property type="match status" value="1"/>
</dbReference>
<evidence type="ECO:0000256" key="8">
    <source>
        <dbReference type="SAM" id="SignalP"/>
    </source>
</evidence>
<keyword evidence="10" id="KW-1185">Reference proteome</keyword>
<evidence type="ECO:0000256" key="1">
    <source>
        <dbReference type="ARBA" id="ARBA00001947"/>
    </source>
</evidence>
<protein>
    <recommendedName>
        <fullName evidence="3">carbonic anhydrase</fullName>
        <ecNumber evidence="3">4.2.1.1</ecNumber>
    </recommendedName>
</protein>
<dbReference type="EMBL" id="JBHLWK010000019">
    <property type="protein sequence ID" value="MFC0205802.1"/>
    <property type="molecule type" value="Genomic_DNA"/>
</dbReference>
<comment type="similarity">
    <text evidence="2">Belongs to the beta-class carbonic anhydrase family.</text>
</comment>
<keyword evidence="4" id="KW-0479">Metal-binding</keyword>
<dbReference type="RefSeq" id="WP_379488527.1">
    <property type="nucleotide sequence ID" value="NZ_JBHLWK010000019.1"/>
</dbReference>
<dbReference type="CDD" id="cd03378">
    <property type="entry name" value="beta_CA_cladeC"/>
    <property type="match status" value="1"/>
</dbReference>
<evidence type="ECO:0000256" key="3">
    <source>
        <dbReference type="ARBA" id="ARBA00012925"/>
    </source>
</evidence>
<dbReference type="PANTHER" id="PTHR11002">
    <property type="entry name" value="CARBONIC ANHYDRASE"/>
    <property type="match status" value="1"/>
</dbReference>
<dbReference type="SUPFAM" id="SSF53056">
    <property type="entry name" value="beta-carbonic anhydrase, cab"/>
    <property type="match status" value="1"/>
</dbReference>
<dbReference type="EC" id="4.2.1.1" evidence="3"/>
<sequence length="248" mass="25944">MPERTRYFYTPSDPSRRQVMRGMAAVGAAIGLTGHAQAAEAPASPDATTTPDLAIKEIMDGNARFVSGAPVAHLKDMAIIRAKAAEGQWPIVGVLSCADSRVPVEMVFDEPIGRLFVTRVAGNITTPEIIASLEYGVAVLGLKAILVMGHSSCGAVKAAMDNPAVPGQISALFPAILPAIYMTQGGNAIAVTRQNAVIQAATLINASPVIEERVRAGTLKVVPAIYDVATSKVELLPIPSALRQKPAK</sequence>
<comment type="caution">
    <text evidence="9">The sequence shown here is derived from an EMBL/GenBank/DDBJ whole genome shotgun (WGS) entry which is preliminary data.</text>
</comment>
<accession>A0ABV6CZK6</accession>
<dbReference type="PROSITE" id="PS51318">
    <property type="entry name" value="TAT"/>
    <property type="match status" value="1"/>
</dbReference>
<evidence type="ECO:0000256" key="2">
    <source>
        <dbReference type="ARBA" id="ARBA00006217"/>
    </source>
</evidence>
<organism evidence="9 10">
    <name type="scientific">Novosphingobium soli</name>
    <dbReference type="NCBI Taxonomy" id="574956"/>
    <lineage>
        <taxon>Bacteria</taxon>
        <taxon>Pseudomonadati</taxon>
        <taxon>Pseudomonadota</taxon>
        <taxon>Alphaproteobacteria</taxon>
        <taxon>Sphingomonadales</taxon>
        <taxon>Sphingomonadaceae</taxon>
        <taxon>Novosphingobium</taxon>
    </lineage>
</organism>
<feature type="chain" id="PRO_5046279366" description="carbonic anhydrase" evidence="8">
    <location>
        <begin position="39"/>
        <end position="248"/>
    </location>
</feature>
<evidence type="ECO:0000256" key="5">
    <source>
        <dbReference type="ARBA" id="ARBA00022833"/>
    </source>
</evidence>
<feature type="signal peptide" evidence="8">
    <location>
        <begin position="1"/>
        <end position="38"/>
    </location>
</feature>
<evidence type="ECO:0000256" key="7">
    <source>
        <dbReference type="ARBA" id="ARBA00048348"/>
    </source>
</evidence>
<dbReference type="SMART" id="SM00947">
    <property type="entry name" value="Pro_CA"/>
    <property type="match status" value="1"/>
</dbReference>
<evidence type="ECO:0000313" key="9">
    <source>
        <dbReference type="EMBL" id="MFC0205802.1"/>
    </source>
</evidence>
<dbReference type="Pfam" id="PF00484">
    <property type="entry name" value="Pro_CA"/>
    <property type="match status" value="1"/>
</dbReference>
<dbReference type="PANTHER" id="PTHR11002:SF76">
    <property type="entry name" value="CARBONIC ANHYDRASE"/>
    <property type="match status" value="1"/>
</dbReference>